<feature type="domain" description="RNA polymerase sigma factor 70 region 4 type 2" evidence="6">
    <location>
        <begin position="127"/>
        <end position="172"/>
    </location>
</feature>
<dbReference type="Pfam" id="PF04542">
    <property type="entry name" value="Sigma70_r2"/>
    <property type="match status" value="1"/>
</dbReference>
<dbReference type="Proteomes" id="UP000428260">
    <property type="component" value="Chromosome"/>
</dbReference>
<dbReference type="Gene3D" id="1.10.1740.10">
    <property type="match status" value="1"/>
</dbReference>
<dbReference type="InterPro" id="IPR039425">
    <property type="entry name" value="RNA_pol_sigma-70-like"/>
</dbReference>
<dbReference type="NCBIfam" id="TIGR02985">
    <property type="entry name" value="Sig70_bacteroi1"/>
    <property type="match status" value="1"/>
</dbReference>
<dbReference type="GO" id="GO:0016987">
    <property type="term" value="F:sigma factor activity"/>
    <property type="evidence" value="ECO:0007669"/>
    <property type="project" value="UniProtKB-KW"/>
</dbReference>
<dbReference type="SUPFAM" id="SSF88659">
    <property type="entry name" value="Sigma3 and sigma4 domains of RNA polymerase sigma factors"/>
    <property type="match status" value="1"/>
</dbReference>
<comment type="similarity">
    <text evidence="1">Belongs to the sigma-70 factor family. ECF subfamily.</text>
</comment>
<dbReference type="InterPro" id="IPR013324">
    <property type="entry name" value="RNA_pol_sigma_r3/r4-like"/>
</dbReference>
<dbReference type="SUPFAM" id="SSF88946">
    <property type="entry name" value="Sigma2 domain of RNA polymerase sigma factors"/>
    <property type="match status" value="1"/>
</dbReference>
<protein>
    <submittedName>
        <fullName evidence="7">RNA polymerase sigma-70 factor</fullName>
    </submittedName>
</protein>
<feature type="domain" description="RNA polymerase sigma-70 region 2" evidence="5">
    <location>
        <begin position="27"/>
        <end position="93"/>
    </location>
</feature>
<evidence type="ECO:0000256" key="4">
    <source>
        <dbReference type="ARBA" id="ARBA00023163"/>
    </source>
</evidence>
<sequence length="194" mass="22390">MSKTTNYPDNFLLAELRNGEERAFDFIFRKYYKALCAQAVAYVSDLDIAQSQVQECFIKLWEKRSNAAKIENIASYLSLMVRNQCIDYLRKSKSIANLHQKTGVENVQNTTGDTVLYHEFEEKLIIALASLPERSREAFEYSRFEGLSYTQIAERMGISVKAVEGLMSRALKVLRVELKDYLPIVIILYKLTHL</sequence>
<evidence type="ECO:0000256" key="1">
    <source>
        <dbReference type="ARBA" id="ARBA00010641"/>
    </source>
</evidence>
<keyword evidence="4" id="KW-0804">Transcription</keyword>
<evidence type="ECO:0000259" key="6">
    <source>
        <dbReference type="Pfam" id="PF08281"/>
    </source>
</evidence>
<dbReference type="InterPro" id="IPR036388">
    <property type="entry name" value="WH-like_DNA-bd_sf"/>
</dbReference>
<dbReference type="NCBIfam" id="TIGR02937">
    <property type="entry name" value="sigma70-ECF"/>
    <property type="match status" value="1"/>
</dbReference>
<reference evidence="7 8" key="1">
    <citation type="submission" date="2019-11" db="EMBL/GenBank/DDBJ databases">
        <authorList>
            <person name="Zheng R.K."/>
            <person name="Sun C.M."/>
        </authorList>
    </citation>
    <scope>NUCLEOTIDE SEQUENCE [LARGE SCALE GENOMIC DNA]</scope>
    <source>
        <strain evidence="7 8">WC007</strain>
    </source>
</reference>
<dbReference type="Pfam" id="PF08281">
    <property type="entry name" value="Sigma70_r4_2"/>
    <property type="match status" value="1"/>
</dbReference>
<dbReference type="KEGG" id="mcos:GM418_15465"/>
<dbReference type="CDD" id="cd06171">
    <property type="entry name" value="Sigma70_r4"/>
    <property type="match status" value="1"/>
</dbReference>
<evidence type="ECO:0000256" key="3">
    <source>
        <dbReference type="ARBA" id="ARBA00023082"/>
    </source>
</evidence>
<dbReference type="InterPro" id="IPR007627">
    <property type="entry name" value="RNA_pol_sigma70_r2"/>
</dbReference>
<keyword evidence="2" id="KW-0805">Transcription regulation</keyword>
<evidence type="ECO:0000259" key="5">
    <source>
        <dbReference type="Pfam" id="PF04542"/>
    </source>
</evidence>
<dbReference type="InterPro" id="IPR013249">
    <property type="entry name" value="RNA_pol_sigma70_r4_t2"/>
</dbReference>
<evidence type="ECO:0000313" key="8">
    <source>
        <dbReference type="Proteomes" id="UP000428260"/>
    </source>
</evidence>
<dbReference type="AlphaFoldDB" id="A0A6I6JV84"/>
<dbReference type="PANTHER" id="PTHR43133:SF46">
    <property type="entry name" value="RNA POLYMERASE SIGMA-70 FACTOR ECF SUBFAMILY"/>
    <property type="match status" value="1"/>
</dbReference>
<keyword evidence="3" id="KW-0731">Sigma factor</keyword>
<keyword evidence="8" id="KW-1185">Reference proteome</keyword>
<dbReference type="InterPro" id="IPR014284">
    <property type="entry name" value="RNA_pol_sigma-70_dom"/>
</dbReference>
<organism evidence="7 8">
    <name type="scientific">Maribellus comscasis</name>
    <dbReference type="NCBI Taxonomy" id="2681766"/>
    <lineage>
        <taxon>Bacteria</taxon>
        <taxon>Pseudomonadati</taxon>
        <taxon>Bacteroidota</taxon>
        <taxon>Bacteroidia</taxon>
        <taxon>Marinilabiliales</taxon>
        <taxon>Prolixibacteraceae</taxon>
        <taxon>Maribellus</taxon>
    </lineage>
</organism>
<dbReference type="EMBL" id="CP046401">
    <property type="protein sequence ID" value="QGY45020.1"/>
    <property type="molecule type" value="Genomic_DNA"/>
</dbReference>
<dbReference type="PANTHER" id="PTHR43133">
    <property type="entry name" value="RNA POLYMERASE ECF-TYPE SIGMA FACTO"/>
    <property type="match status" value="1"/>
</dbReference>
<dbReference type="GO" id="GO:0006352">
    <property type="term" value="P:DNA-templated transcription initiation"/>
    <property type="evidence" value="ECO:0007669"/>
    <property type="project" value="InterPro"/>
</dbReference>
<dbReference type="InterPro" id="IPR014327">
    <property type="entry name" value="RNA_pol_sigma70_bacteroid"/>
</dbReference>
<gene>
    <name evidence="7" type="ORF">GM418_15465</name>
</gene>
<dbReference type="InterPro" id="IPR013325">
    <property type="entry name" value="RNA_pol_sigma_r2"/>
</dbReference>
<proteinExistence type="inferred from homology"/>
<accession>A0A6I6JV84</accession>
<dbReference type="GO" id="GO:0003677">
    <property type="term" value="F:DNA binding"/>
    <property type="evidence" value="ECO:0007669"/>
    <property type="project" value="InterPro"/>
</dbReference>
<evidence type="ECO:0000256" key="2">
    <source>
        <dbReference type="ARBA" id="ARBA00023015"/>
    </source>
</evidence>
<evidence type="ECO:0000313" key="7">
    <source>
        <dbReference type="EMBL" id="QGY45020.1"/>
    </source>
</evidence>
<dbReference type="RefSeq" id="WP_158867885.1">
    <property type="nucleotide sequence ID" value="NZ_CP046401.1"/>
</dbReference>
<dbReference type="Gene3D" id="1.10.10.10">
    <property type="entry name" value="Winged helix-like DNA-binding domain superfamily/Winged helix DNA-binding domain"/>
    <property type="match status" value="1"/>
</dbReference>
<name>A0A6I6JV84_9BACT</name>